<dbReference type="AlphaFoldDB" id="A0A3D9LNX6"/>
<keyword evidence="1" id="KW-1133">Transmembrane helix</keyword>
<feature type="transmembrane region" description="Helical" evidence="1">
    <location>
        <begin position="5"/>
        <end position="25"/>
    </location>
</feature>
<proteinExistence type="predicted"/>
<name>A0A3D9LNX6_9FLAO</name>
<gene>
    <name evidence="2" type="ORF">DFQ09_10755</name>
</gene>
<dbReference type="Proteomes" id="UP000256919">
    <property type="component" value="Unassembled WGS sequence"/>
</dbReference>
<comment type="caution">
    <text evidence="2">The sequence shown here is derived from an EMBL/GenBank/DDBJ whole genome shotgun (WGS) entry which is preliminary data.</text>
</comment>
<evidence type="ECO:0000313" key="2">
    <source>
        <dbReference type="EMBL" id="REE08376.1"/>
    </source>
</evidence>
<dbReference type="EMBL" id="QREI01000007">
    <property type="protein sequence ID" value="REE08376.1"/>
    <property type="molecule type" value="Genomic_DNA"/>
</dbReference>
<sequence>MKRFIYILLIALLAVALVSLIFWLITGELNLVAPIFGAIAFVILAIKTSKNKIL</sequence>
<reference evidence="2 3" key="1">
    <citation type="submission" date="2018-07" db="EMBL/GenBank/DDBJ databases">
        <title>Genomic Encyclopedia of Type Strains, Phase III (KMG-III): the genomes of soil and plant-associated and newly described type strains.</title>
        <authorList>
            <person name="Whitman W."/>
        </authorList>
    </citation>
    <scope>NUCLEOTIDE SEQUENCE [LARGE SCALE GENOMIC DNA]</scope>
    <source>
        <strain evidence="2 3">CECT 7948</strain>
    </source>
</reference>
<dbReference type="RefSeq" id="WP_161624675.1">
    <property type="nucleotide sequence ID" value="NZ_QREI01000007.1"/>
</dbReference>
<keyword evidence="1" id="KW-0472">Membrane</keyword>
<accession>A0A3D9LNX6</accession>
<evidence type="ECO:0000256" key="1">
    <source>
        <dbReference type="SAM" id="Phobius"/>
    </source>
</evidence>
<keyword evidence="1" id="KW-0812">Transmembrane</keyword>
<feature type="transmembrane region" description="Helical" evidence="1">
    <location>
        <begin position="31"/>
        <end position="48"/>
    </location>
</feature>
<evidence type="ECO:0000313" key="3">
    <source>
        <dbReference type="Proteomes" id="UP000256919"/>
    </source>
</evidence>
<keyword evidence="3" id="KW-1185">Reference proteome</keyword>
<protein>
    <submittedName>
        <fullName evidence="2">Uncharacterized protein</fullName>
    </submittedName>
</protein>
<organism evidence="2 3">
    <name type="scientific">Winogradskyella pacifica</name>
    <dbReference type="NCBI Taxonomy" id="664642"/>
    <lineage>
        <taxon>Bacteria</taxon>
        <taxon>Pseudomonadati</taxon>
        <taxon>Bacteroidota</taxon>
        <taxon>Flavobacteriia</taxon>
        <taxon>Flavobacteriales</taxon>
        <taxon>Flavobacteriaceae</taxon>
        <taxon>Winogradskyella</taxon>
    </lineage>
</organism>